<dbReference type="Proteomes" id="UP000321947">
    <property type="component" value="Unassembled WGS sequence"/>
</dbReference>
<dbReference type="EMBL" id="SSTD01014872">
    <property type="protein sequence ID" value="TYK03653.1"/>
    <property type="molecule type" value="Genomic_DNA"/>
</dbReference>
<evidence type="ECO:0000313" key="5">
    <source>
        <dbReference type="Proteomes" id="UP000321947"/>
    </source>
</evidence>
<dbReference type="InterPro" id="IPR005162">
    <property type="entry name" value="Retrotrans_gag_dom"/>
</dbReference>
<dbReference type="EMBL" id="SSTE01019309">
    <property type="protein sequence ID" value="KAA0036678.1"/>
    <property type="molecule type" value="Genomic_DNA"/>
</dbReference>
<evidence type="ECO:0000313" key="4">
    <source>
        <dbReference type="Proteomes" id="UP000321393"/>
    </source>
</evidence>
<evidence type="ECO:0000313" key="2">
    <source>
        <dbReference type="EMBL" id="KAA0036678.1"/>
    </source>
</evidence>
<sequence length="157" mass="18578">MLGGLKGRTCCFSIQNDTEDWWHMIESRRGATGDISWDEFKKAFFDKFYPCFFCDAKQSEFLRFTQGLVTVAKHEKKYIELSKYTTSVIEDEAERCKRFEEGLLEEIRTPMIACVDWVDFSKLVEAILRVEKSLNERKSEREASKNVRMFNMSMHRN</sequence>
<comment type="caution">
    <text evidence="3">The sequence shown here is derived from an EMBL/GenBank/DDBJ whole genome shotgun (WGS) entry which is preliminary data.</text>
</comment>
<dbReference type="Proteomes" id="UP000321393">
    <property type="component" value="Unassembled WGS sequence"/>
</dbReference>
<dbReference type="AlphaFoldDB" id="A0A5D3BVB2"/>
<accession>A0A5D3BVB2</accession>
<proteinExistence type="predicted"/>
<dbReference type="Pfam" id="PF03732">
    <property type="entry name" value="Retrotrans_gag"/>
    <property type="match status" value="1"/>
</dbReference>
<name>A0A5D3BVB2_CUCMM</name>
<protein>
    <recommendedName>
        <fullName evidence="1">Retrotransposon gag domain-containing protein</fullName>
    </recommendedName>
</protein>
<evidence type="ECO:0000259" key="1">
    <source>
        <dbReference type="Pfam" id="PF03732"/>
    </source>
</evidence>
<evidence type="ECO:0000313" key="3">
    <source>
        <dbReference type="EMBL" id="TYK03653.1"/>
    </source>
</evidence>
<dbReference type="PANTHER" id="PTHR34482:SF49">
    <property type="entry name" value="RETROTRANSPOSON GAG DOMAIN-CONTAINING PROTEIN"/>
    <property type="match status" value="1"/>
</dbReference>
<dbReference type="OrthoDB" id="2272416at2759"/>
<organism evidence="3 5">
    <name type="scientific">Cucumis melo var. makuwa</name>
    <name type="common">Oriental melon</name>
    <dbReference type="NCBI Taxonomy" id="1194695"/>
    <lineage>
        <taxon>Eukaryota</taxon>
        <taxon>Viridiplantae</taxon>
        <taxon>Streptophyta</taxon>
        <taxon>Embryophyta</taxon>
        <taxon>Tracheophyta</taxon>
        <taxon>Spermatophyta</taxon>
        <taxon>Magnoliopsida</taxon>
        <taxon>eudicotyledons</taxon>
        <taxon>Gunneridae</taxon>
        <taxon>Pentapetalae</taxon>
        <taxon>rosids</taxon>
        <taxon>fabids</taxon>
        <taxon>Cucurbitales</taxon>
        <taxon>Cucurbitaceae</taxon>
        <taxon>Benincaseae</taxon>
        <taxon>Cucumis</taxon>
    </lineage>
</organism>
<reference evidence="4 5" key="1">
    <citation type="submission" date="2019-08" db="EMBL/GenBank/DDBJ databases">
        <title>Draft genome sequences of two oriental melons (Cucumis melo L. var makuwa).</title>
        <authorList>
            <person name="Kwon S.-Y."/>
        </authorList>
    </citation>
    <scope>NUCLEOTIDE SEQUENCE [LARGE SCALE GENOMIC DNA]</scope>
    <source>
        <strain evidence="5">cv. Chang Bougi</strain>
        <strain evidence="4">cv. SW 3</strain>
        <tissue evidence="3">Leaf</tissue>
    </source>
</reference>
<dbReference type="PANTHER" id="PTHR34482">
    <property type="entry name" value="DNA DAMAGE-INDUCIBLE PROTEIN 1-LIKE"/>
    <property type="match status" value="1"/>
</dbReference>
<gene>
    <name evidence="3" type="ORF">E5676_scaffold863G00050</name>
    <name evidence="2" type="ORF">E6C27_scaffold510G00210</name>
</gene>
<feature type="domain" description="Retrotransposon gag" evidence="1">
    <location>
        <begin position="12"/>
        <end position="104"/>
    </location>
</feature>